<evidence type="ECO:0000313" key="3">
    <source>
        <dbReference type="EMBL" id="KTA99502.1"/>
    </source>
</evidence>
<proteinExistence type="inferred from homology"/>
<dbReference type="GO" id="GO:0000082">
    <property type="term" value="P:G1/S transition of mitotic cell cycle"/>
    <property type="evidence" value="ECO:0007669"/>
    <property type="project" value="EnsemblFungi"/>
</dbReference>
<evidence type="ECO:0000256" key="2">
    <source>
        <dbReference type="SAM" id="MobiDB-lite"/>
    </source>
</evidence>
<feature type="compositionally biased region" description="Acidic residues" evidence="2">
    <location>
        <begin position="73"/>
        <end position="90"/>
    </location>
</feature>
<organism evidence="3 4">
    <name type="scientific">Candida glabrata</name>
    <name type="common">Yeast</name>
    <name type="synonym">Torulopsis glabrata</name>
    <dbReference type="NCBI Taxonomy" id="5478"/>
    <lineage>
        <taxon>Eukaryota</taxon>
        <taxon>Fungi</taxon>
        <taxon>Dikarya</taxon>
        <taxon>Ascomycota</taxon>
        <taxon>Saccharomycotina</taxon>
        <taxon>Saccharomycetes</taxon>
        <taxon>Saccharomycetales</taxon>
        <taxon>Saccharomycetaceae</taxon>
        <taxon>Nakaseomyces</taxon>
    </lineage>
</organism>
<protein>
    <submittedName>
        <fullName evidence="3">SIT4-associating protein SAP155</fullName>
    </submittedName>
</protein>
<dbReference type="GO" id="GO:0005829">
    <property type="term" value="C:cytosol"/>
    <property type="evidence" value="ECO:0007669"/>
    <property type="project" value="TreeGrafter"/>
</dbReference>
<dbReference type="Pfam" id="PF04499">
    <property type="entry name" value="SAPS"/>
    <property type="match status" value="1"/>
</dbReference>
<dbReference type="VEuPathDB" id="FungiDB:CAGL0C02145g"/>
<dbReference type="GO" id="GO:0005634">
    <property type="term" value="C:nucleus"/>
    <property type="evidence" value="ECO:0007669"/>
    <property type="project" value="TreeGrafter"/>
</dbReference>
<sequence>MSFWPFGQTPSHSDIDKILDEYLTVLHRLEKDIVIPSVFRTEASLEGKRTREDKNSRSAFGIDDSKRKRRKEEDEDEEEEEEDGDDECDGDVNNKENNVDDKRRDDDDNDKINNDSGIDVGLTSGKYLKSDSKYIEDNEDVDDDTIDVNPNEPGFTTTTHTASSSSSNSFLSSRSQSTTSMTINGSELAELTVPLTGEETEQRLDSSFIDRMLKEGELLNELAAQNKGLIDFICFGFFFKENEKERVENIDYLLDQLLFCVDQFKMVEADTVNVTRENSPADEGIEMDFNKVIEDNAEDEDEYLSRANLISEIFSLDIWLITESLVKNKEHLSKIWNLLHNPNFKFERSPLIPIFLKMNQNLLITRQDQYLNFIRSQSSLVDDMLMHIDIALLMDFFLKLISTDKIESPTGVIELVSDQKLIDKLLKFLNNNLYSADIQACVCDFLKALIVISANAPLDELSIGPNSLTRRLASPKSIDKMIKIVLNERGAALNSTISIVIELIRKNNSDYDQVNLLDTTLETHPPSDRDPIFLGYLLRRFAANLPKLFEIIDDIYDNNDTNDDMLLTNQMNEKFIPIGFERFKIVELIAELLHCSNMGLLNTKRAERIARVRDKVRKQVSFQLQDALNDLTINPSVDNKRKSDTAQQNDKHDAFDGIQSENESHDEFEHINQDENDEIDETFEIPYINENQNSKLRTNPTIGDLFKIKLYDCQIIPKIMKLFLNHPWNNFWHNVIFDIIQQIFNGRMDFSYNSFLVFSLFNLEGSFQYMDSEAAKDAKLKDFSITKDFILEGYHKSYKFYEEKNTNLGFMGHLVLIAEEVVKFSKLYKVELISTDIQDSLQEDDWQYYSEEVLNRTRLMYSKILGGGNFVEDANGNIVPQMNDGNYLDYDDENDVSGGKLINVENLEEQLSLSTESDLHLKLRDMLVVKAQQEVDAKNAANGVIILGGPEEIPDNQ</sequence>
<dbReference type="VEuPathDB" id="FungiDB:GWK60_C01749"/>
<name>A0A0W0CIT4_CANGB</name>
<feature type="region of interest" description="Disordered" evidence="2">
    <location>
        <begin position="138"/>
        <end position="183"/>
    </location>
</feature>
<dbReference type="GO" id="GO:0008287">
    <property type="term" value="C:protein serine/threonine phosphatase complex"/>
    <property type="evidence" value="ECO:0007669"/>
    <property type="project" value="EnsemblFungi"/>
</dbReference>
<dbReference type="EMBL" id="LLZZ01000144">
    <property type="protein sequence ID" value="KTA99502.1"/>
    <property type="molecule type" value="Genomic_DNA"/>
</dbReference>
<gene>
    <name evidence="3" type="ORF">AO440_000483</name>
</gene>
<accession>A0A0W0CIT4</accession>
<dbReference type="Proteomes" id="UP000054886">
    <property type="component" value="Unassembled WGS sequence"/>
</dbReference>
<dbReference type="VEuPathDB" id="FungiDB:GVI51_C01925"/>
<dbReference type="VEuPathDB" id="FungiDB:B1J91_C02145g"/>
<feature type="region of interest" description="Disordered" evidence="2">
    <location>
        <begin position="43"/>
        <end position="123"/>
    </location>
</feature>
<feature type="compositionally biased region" description="Low complexity" evidence="2">
    <location>
        <begin position="156"/>
        <end position="182"/>
    </location>
</feature>
<dbReference type="PANTHER" id="PTHR12634:SF14">
    <property type="entry name" value="SIT4-ASSOCIATING PROTEIN SAP155-RELATED"/>
    <property type="match status" value="1"/>
</dbReference>
<dbReference type="GO" id="GO:1903765">
    <property type="term" value="P:negative regulation of potassium ion export across plasma membrane"/>
    <property type="evidence" value="ECO:0007669"/>
    <property type="project" value="EnsemblFungi"/>
</dbReference>
<evidence type="ECO:0000256" key="1">
    <source>
        <dbReference type="ARBA" id="ARBA00006180"/>
    </source>
</evidence>
<dbReference type="PANTHER" id="PTHR12634">
    <property type="entry name" value="SIT4 YEAST -ASSOCIATING PROTEIN-RELATED"/>
    <property type="match status" value="1"/>
</dbReference>
<comment type="similarity">
    <text evidence="1">Belongs to the SAPS family.</text>
</comment>
<reference evidence="3 4" key="1">
    <citation type="submission" date="2015-10" db="EMBL/GenBank/DDBJ databases">
        <title>Draft genomes sequences of Candida glabrata isolates 1A, 1B, 2A, 2B, 3A and 3B.</title>
        <authorList>
            <person name="Haavelsrud O.E."/>
            <person name="Gaustad P."/>
        </authorList>
    </citation>
    <scope>NUCLEOTIDE SEQUENCE [LARGE SCALE GENOMIC DNA]</scope>
    <source>
        <strain evidence="3">910700640</strain>
    </source>
</reference>
<comment type="caution">
    <text evidence="3">The sequence shown here is derived from an EMBL/GenBank/DDBJ whole genome shotgun (WGS) entry which is preliminary data.</text>
</comment>
<dbReference type="GO" id="GO:0019888">
    <property type="term" value="F:protein phosphatase regulator activity"/>
    <property type="evidence" value="ECO:0007669"/>
    <property type="project" value="TreeGrafter"/>
</dbReference>
<dbReference type="GO" id="GO:0019903">
    <property type="term" value="F:protein phosphatase binding"/>
    <property type="evidence" value="ECO:0007669"/>
    <property type="project" value="InterPro"/>
</dbReference>
<feature type="compositionally biased region" description="Basic and acidic residues" evidence="2">
    <location>
        <begin position="43"/>
        <end position="56"/>
    </location>
</feature>
<feature type="compositionally biased region" description="Basic and acidic residues" evidence="2">
    <location>
        <begin position="92"/>
        <end position="113"/>
    </location>
</feature>
<dbReference type="InterPro" id="IPR007587">
    <property type="entry name" value="SAPS"/>
</dbReference>
<evidence type="ECO:0000313" key="4">
    <source>
        <dbReference type="Proteomes" id="UP000054886"/>
    </source>
</evidence>
<dbReference type="AlphaFoldDB" id="A0A0W0CIT4"/>